<organism evidence="1 2">
    <name type="scientific">Paenibacillus borealis</name>
    <dbReference type="NCBI Taxonomy" id="160799"/>
    <lineage>
        <taxon>Bacteria</taxon>
        <taxon>Bacillati</taxon>
        <taxon>Bacillota</taxon>
        <taxon>Bacilli</taxon>
        <taxon>Bacillales</taxon>
        <taxon>Paenibacillaceae</taxon>
        <taxon>Paenibacillus</taxon>
    </lineage>
</organism>
<comment type="caution">
    <text evidence="1">The sequence shown here is derived from an EMBL/GenBank/DDBJ whole genome shotgun (WGS) entry which is preliminary data.</text>
</comment>
<keyword evidence="2" id="KW-1185">Reference proteome</keyword>
<dbReference type="Proteomes" id="UP000187412">
    <property type="component" value="Unassembled WGS sequence"/>
</dbReference>
<evidence type="ECO:0000313" key="2">
    <source>
        <dbReference type="Proteomes" id="UP000187412"/>
    </source>
</evidence>
<protein>
    <submittedName>
        <fullName evidence="1">Uncharacterized protein</fullName>
    </submittedName>
</protein>
<gene>
    <name evidence="1" type="ORF">BSK56_11910</name>
</gene>
<accession>A0ABX3HFP4</accession>
<evidence type="ECO:0000313" key="1">
    <source>
        <dbReference type="EMBL" id="OMD48012.1"/>
    </source>
</evidence>
<name>A0ABX3HFP4_PAEBO</name>
<dbReference type="EMBL" id="MPTB01000013">
    <property type="protein sequence ID" value="OMD48012.1"/>
    <property type="molecule type" value="Genomic_DNA"/>
</dbReference>
<proteinExistence type="predicted"/>
<sequence length="67" mass="7801">MLIWGDLLVKQGKNCNRSREAALNWQESSEAIVRKLLQKLTEGLKKGERKNSFVYPKWPEVGSEIWI</sequence>
<reference evidence="1 2" key="1">
    <citation type="submission" date="2016-10" db="EMBL/GenBank/DDBJ databases">
        <title>Paenibacillus species isolates.</title>
        <authorList>
            <person name="Beno S.M."/>
        </authorList>
    </citation>
    <scope>NUCLEOTIDE SEQUENCE [LARGE SCALE GENOMIC DNA]</scope>
    <source>
        <strain evidence="1 2">FSL H7-0744</strain>
    </source>
</reference>